<sequence length="159" mass="17748">MKSADELKAEFMDVSALLHEHQRARAGLAADDVSAHGRWRVQFDALQGQARELAQLWIMTVYAFETGHATPEARMLGYVARSVMGKPGGPQATRLRDVNFALAVGWRVWREGTKLNKAIREVVAENAPYVTEDMVRNAWYANKAHVESIPGMQANPDDD</sequence>
<accession>A0ABS8K885</accession>
<evidence type="ECO:0000313" key="1">
    <source>
        <dbReference type="EMBL" id="MCC8400957.1"/>
    </source>
</evidence>
<organism evidence="1 2">
    <name type="scientific">Paraburkholderia translucens</name>
    <dbReference type="NCBI Taxonomy" id="2886945"/>
    <lineage>
        <taxon>Bacteria</taxon>
        <taxon>Pseudomonadati</taxon>
        <taxon>Pseudomonadota</taxon>
        <taxon>Betaproteobacteria</taxon>
        <taxon>Burkholderiales</taxon>
        <taxon>Burkholderiaceae</taxon>
        <taxon>Paraburkholderia</taxon>
    </lineage>
</organism>
<name>A0ABS8K885_9BURK</name>
<comment type="caution">
    <text evidence="1">The sequence shown here is derived from an EMBL/GenBank/DDBJ whole genome shotgun (WGS) entry which is preliminary data.</text>
</comment>
<evidence type="ECO:0000313" key="2">
    <source>
        <dbReference type="Proteomes" id="UP001430614"/>
    </source>
</evidence>
<dbReference type="Proteomes" id="UP001430614">
    <property type="component" value="Unassembled WGS sequence"/>
</dbReference>
<gene>
    <name evidence="1" type="ORF">LJ655_03455</name>
</gene>
<reference evidence="1 2" key="1">
    <citation type="submission" date="2021-11" db="EMBL/GenBank/DDBJ databases">
        <authorList>
            <person name="Oh E.-T."/>
            <person name="Kim S.-B."/>
        </authorList>
    </citation>
    <scope>NUCLEOTIDE SEQUENCE [LARGE SCALE GENOMIC DNA]</scope>
    <source>
        <strain evidence="1 2">MMS20-SJTN17</strain>
    </source>
</reference>
<keyword evidence="2" id="KW-1185">Reference proteome</keyword>
<dbReference type="EMBL" id="JAJITC010000002">
    <property type="protein sequence ID" value="MCC8400957.1"/>
    <property type="molecule type" value="Genomic_DNA"/>
</dbReference>
<protein>
    <submittedName>
        <fullName evidence="1">Uncharacterized protein</fullName>
    </submittedName>
</protein>
<proteinExistence type="predicted"/>
<dbReference type="RefSeq" id="WP_230559870.1">
    <property type="nucleotide sequence ID" value="NZ_JAJITC010000002.1"/>
</dbReference>